<dbReference type="SUPFAM" id="SSF47592">
    <property type="entry name" value="SWIB/MDM2 domain"/>
    <property type="match status" value="1"/>
</dbReference>
<protein>
    <recommendedName>
        <fullName evidence="1">DM2 domain-containing protein</fullName>
    </recommendedName>
</protein>
<dbReference type="InterPro" id="IPR003121">
    <property type="entry name" value="SWIB_MDM2_domain"/>
</dbReference>
<dbReference type="PROSITE" id="PS51925">
    <property type="entry name" value="SWIB_MDM2"/>
    <property type="match status" value="1"/>
</dbReference>
<dbReference type="InterPro" id="IPR019835">
    <property type="entry name" value="SWIB_domain"/>
</dbReference>
<feature type="domain" description="DM2" evidence="1">
    <location>
        <begin position="119"/>
        <end position="205"/>
    </location>
</feature>
<dbReference type="EMBL" id="MN739860">
    <property type="protein sequence ID" value="QHT74986.1"/>
    <property type="molecule type" value="Genomic_DNA"/>
</dbReference>
<dbReference type="Gene3D" id="1.10.245.10">
    <property type="entry name" value="SWIB/MDM2 domain"/>
    <property type="match status" value="1"/>
</dbReference>
<sequence length="210" mass="24195">MPRKALDTNITIPEKIEPDMKKASRTKKDIIMSSPEDGAVIATSKKQKEIVSRENIKASFDVIINMIDLEIKNIKEGSSKSCDVKFLRSLKKNIKTLKVQCERIVKKTSTIRQNNNNSGFQKPVKISSELAKFTGWSEDEPRSRVDVTKYICDYIATNKLQNPEDKRQIWPDAKLQKLLGFNPDKAEKPLYYYGIQTYLKNQNHFPKDQI</sequence>
<dbReference type="InterPro" id="IPR036885">
    <property type="entry name" value="SWIB_MDM2_dom_sf"/>
</dbReference>
<accession>A0A6C0H418</accession>
<evidence type="ECO:0000259" key="1">
    <source>
        <dbReference type="PROSITE" id="PS51925"/>
    </source>
</evidence>
<evidence type="ECO:0000313" key="2">
    <source>
        <dbReference type="EMBL" id="QHT74986.1"/>
    </source>
</evidence>
<dbReference type="PANTHER" id="PTHR13844">
    <property type="entry name" value="SWI/SNF-RELATED MATRIX-ASSOCIATED ACTIN-DEPENDENT REGULATOR OF CHROMATIN SUBFAMILY D"/>
    <property type="match status" value="1"/>
</dbReference>
<dbReference type="CDD" id="cd10567">
    <property type="entry name" value="SWIB-MDM2_like"/>
    <property type="match status" value="1"/>
</dbReference>
<dbReference type="AlphaFoldDB" id="A0A6C0H418"/>
<proteinExistence type="predicted"/>
<dbReference type="Pfam" id="PF02201">
    <property type="entry name" value="SWIB"/>
    <property type="match status" value="1"/>
</dbReference>
<dbReference type="SMART" id="SM00151">
    <property type="entry name" value="SWIB"/>
    <property type="match status" value="1"/>
</dbReference>
<organism evidence="2">
    <name type="scientific">viral metagenome</name>
    <dbReference type="NCBI Taxonomy" id="1070528"/>
    <lineage>
        <taxon>unclassified sequences</taxon>
        <taxon>metagenomes</taxon>
        <taxon>organismal metagenomes</taxon>
    </lineage>
</organism>
<reference evidence="2" key="1">
    <citation type="journal article" date="2020" name="Nature">
        <title>Giant virus diversity and host interactions through global metagenomics.</title>
        <authorList>
            <person name="Schulz F."/>
            <person name="Roux S."/>
            <person name="Paez-Espino D."/>
            <person name="Jungbluth S."/>
            <person name="Walsh D.A."/>
            <person name="Denef V.J."/>
            <person name="McMahon K.D."/>
            <person name="Konstantinidis K.T."/>
            <person name="Eloe-Fadrosh E.A."/>
            <person name="Kyrpides N.C."/>
            <person name="Woyke T."/>
        </authorList>
    </citation>
    <scope>NUCLEOTIDE SEQUENCE</scope>
    <source>
        <strain evidence="2">GVMAG-M-3300023179-62</strain>
    </source>
</reference>
<name>A0A6C0H418_9ZZZZ</name>